<organism evidence="6 7">
    <name type="scientific">Nonomuraea marmarensis</name>
    <dbReference type="NCBI Taxonomy" id="3351344"/>
    <lineage>
        <taxon>Bacteria</taxon>
        <taxon>Bacillati</taxon>
        <taxon>Actinomycetota</taxon>
        <taxon>Actinomycetes</taxon>
        <taxon>Streptosporangiales</taxon>
        <taxon>Streptosporangiaceae</taxon>
        <taxon>Nonomuraea</taxon>
    </lineage>
</organism>
<dbReference type="RefSeq" id="WP_393173243.1">
    <property type="nucleotide sequence ID" value="NZ_JBICRM010000032.1"/>
</dbReference>
<protein>
    <submittedName>
        <fullName evidence="6">Archease</fullName>
    </submittedName>
</protein>
<dbReference type="InterPro" id="IPR002804">
    <property type="entry name" value="Archease"/>
</dbReference>
<proteinExistence type="inferred from homology"/>
<dbReference type="InterPro" id="IPR023572">
    <property type="entry name" value="Archease_dom"/>
</dbReference>
<evidence type="ECO:0000313" key="7">
    <source>
        <dbReference type="Proteomes" id="UP001603978"/>
    </source>
</evidence>
<dbReference type="Proteomes" id="UP001603978">
    <property type="component" value="Unassembled WGS sequence"/>
</dbReference>
<dbReference type="PANTHER" id="PTHR12682">
    <property type="entry name" value="ARCHEASE"/>
    <property type="match status" value="1"/>
</dbReference>
<evidence type="ECO:0000313" key="6">
    <source>
        <dbReference type="EMBL" id="MFG1708950.1"/>
    </source>
</evidence>
<comment type="caution">
    <text evidence="6">The sequence shown here is derived from an EMBL/GenBank/DDBJ whole genome shotgun (WGS) entry which is preliminary data.</text>
</comment>
<keyword evidence="7" id="KW-1185">Reference proteome</keyword>
<gene>
    <name evidence="6" type="ORF">ACFLIM_37725</name>
</gene>
<evidence type="ECO:0000256" key="4">
    <source>
        <dbReference type="ARBA" id="ARBA00022837"/>
    </source>
</evidence>
<keyword evidence="3" id="KW-0479">Metal-binding</keyword>
<feature type="domain" description="Archease" evidence="5">
    <location>
        <begin position="7"/>
        <end position="142"/>
    </location>
</feature>
<dbReference type="PANTHER" id="PTHR12682:SF11">
    <property type="entry name" value="PROTEIN ARCHEASE"/>
    <property type="match status" value="1"/>
</dbReference>
<keyword evidence="4" id="KW-0106">Calcium</keyword>
<dbReference type="InterPro" id="IPR036820">
    <property type="entry name" value="Archease_dom_sf"/>
</dbReference>
<keyword evidence="2" id="KW-0819">tRNA processing</keyword>
<dbReference type="Gene3D" id="3.55.10.10">
    <property type="entry name" value="Archease domain"/>
    <property type="match status" value="1"/>
</dbReference>
<sequence length="142" mass="15439">MGSRGHRVLPHTADIAVEAWADSREECLAEAVQALVESFADVGEAVPDDCVTVALGEESDEELLVSVLDEVIYQVEVYGRVPVDVSVDERTGATRGQVEVRMATVGVERARQVGAMPKAVSLHGLRFRRMEGAWRAHVVVDV</sequence>
<evidence type="ECO:0000259" key="5">
    <source>
        <dbReference type="Pfam" id="PF01951"/>
    </source>
</evidence>
<reference evidence="6 7" key="1">
    <citation type="submission" date="2024-10" db="EMBL/GenBank/DDBJ databases">
        <authorList>
            <person name="Topkara A.R."/>
            <person name="Saygin H."/>
        </authorList>
    </citation>
    <scope>NUCLEOTIDE SEQUENCE [LARGE SCALE GENOMIC DNA]</scope>
    <source>
        <strain evidence="6 7">M3C6</strain>
    </source>
</reference>
<dbReference type="EMBL" id="JBICRM010000032">
    <property type="protein sequence ID" value="MFG1708950.1"/>
    <property type="molecule type" value="Genomic_DNA"/>
</dbReference>
<accession>A0ABW7ANH0</accession>
<evidence type="ECO:0000256" key="2">
    <source>
        <dbReference type="ARBA" id="ARBA00022694"/>
    </source>
</evidence>
<evidence type="ECO:0000256" key="3">
    <source>
        <dbReference type="ARBA" id="ARBA00022723"/>
    </source>
</evidence>
<dbReference type="SUPFAM" id="SSF69819">
    <property type="entry name" value="MTH1598-like"/>
    <property type="match status" value="1"/>
</dbReference>
<dbReference type="Pfam" id="PF01951">
    <property type="entry name" value="Archease"/>
    <property type="match status" value="1"/>
</dbReference>
<evidence type="ECO:0000256" key="1">
    <source>
        <dbReference type="ARBA" id="ARBA00007963"/>
    </source>
</evidence>
<comment type="similarity">
    <text evidence="1">Belongs to the archease family.</text>
</comment>
<name>A0ABW7ANH0_9ACTN</name>